<protein>
    <submittedName>
        <fullName evidence="3">Uncharacterized protein</fullName>
    </submittedName>
</protein>
<reference evidence="3" key="1">
    <citation type="submission" date="2021-02" db="EMBL/GenBank/DDBJ databases">
        <authorList>
            <person name="Nowell W R."/>
        </authorList>
    </citation>
    <scope>NUCLEOTIDE SEQUENCE</scope>
</reference>
<sequence length="436" mass="48749">MCSLTYALFIDICVYVVYRRNLFLLCRSGKMANFEEIDTNPSTSGLDRNDKTTIVRTIINYDGVDRDRYTFNKYAAYGTTAASNLVSGTVTNTSSLEETNEYLEKSADIYKDPNPQIIRQAATASPVTYEQRVHVRYLQPPAVPEPGPLIIKEVRPQQPSPPPPLVIRQHAPRPPSPPPLILRERPPTPPPRIPSETIIRYLPEIPVPPRSVVIEHFPPPPEKPRDIIIERWIPYEPQPQRRTILQRAPSATIYSERRNPIVMYEAVEVCIIRRFRKLGVMRENPANCVACYDSSLLDTATLVQKGRNAGVYEDTPPPLANEIIIQDFSLSGVTSCEGIQRAADTEAIKLGNTSYSSSASNLIGNSALADDVSITQSGFHVDDASLTATNTNHDGQLKQINQTLLIPPPTESRFLVYHVGVIFKRGVCIVLYYRLA</sequence>
<keyword evidence="4" id="KW-1185">Reference proteome</keyword>
<dbReference type="EMBL" id="CAJNOH010000449">
    <property type="protein sequence ID" value="CAF1043853.1"/>
    <property type="molecule type" value="Genomic_DNA"/>
</dbReference>
<evidence type="ECO:0000313" key="3">
    <source>
        <dbReference type="EMBL" id="CAF1215740.1"/>
    </source>
</evidence>
<dbReference type="EMBL" id="CAJNOL010000839">
    <property type="protein sequence ID" value="CAF1215740.1"/>
    <property type="molecule type" value="Genomic_DNA"/>
</dbReference>
<organism evidence="3 4">
    <name type="scientific">Rotaria sordida</name>
    <dbReference type="NCBI Taxonomy" id="392033"/>
    <lineage>
        <taxon>Eukaryota</taxon>
        <taxon>Metazoa</taxon>
        <taxon>Spiralia</taxon>
        <taxon>Gnathifera</taxon>
        <taxon>Rotifera</taxon>
        <taxon>Eurotatoria</taxon>
        <taxon>Bdelloidea</taxon>
        <taxon>Philodinida</taxon>
        <taxon>Philodinidae</taxon>
        <taxon>Rotaria</taxon>
    </lineage>
</organism>
<dbReference type="AlphaFoldDB" id="A0A814XFP5"/>
<dbReference type="Proteomes" id="UP000663854">
    <property type="component" value="Unassembled WGS sequence"/>
</dbReference>
<feature type="region of interest" description="Disordered" evidence="1">
    <location>
        <begin position="152"/>
        <end position="190"/>
    </location>
</feature>
<gene>
    <name evidence="3" type="ORF">JXQ802_LOCUS25174</name>
    <name evidence="2" type="ORF">PYM288_LOCUS16784</name>
</gene>
<accession>A0A814XFP5</accession>
<name>A0A814XFP5_9BILA</name>
<evidence type="ECO:0000313" key="4">
    <source>
        <dbReference type="Proteomes" id="UP000663870"/>
    </source>
</evidence>
<dbReference type="Proteomes" id="UP000663870">
    <property type="component" value="Unassembled WGS sequence"/>
</dbReference>
<proteinExistence type="predicted"/>
<evidence type="ECO:0000256" key="1">
    <source>
        <dbReference type="SAM" id="MobiDB-lite"/>
    </source>
</evidence>
<comment type="caution">
    <text evidence="3">The sequence shown here is derived from an EMBL/GenBank/DDBJ whole genome shotgun (WGS) entry which is preliminary data.</text>
</comment>
<evidence type="ECO:0000313" key="2">
    <source>
        <dbReference type="EMBL" id="CAF1043853.1"/>
    </source>
</evidence>